<dbReference type="eggNOG" id="ENOG503387D">
    <property type="taxonomic scope" value="Bacteria"/>
</dbReference>
<evidence type="ECO:0000313" key="1">
    <source>
        <dbReference type="EMBL" id="EMS70424.1"/>
    </source>
</evidence>
<evidence type="ECO:0000313" key="2">
    <source>
        <dbReference type="Proteomes" id="UP000014155"/>
    </source>
</evidence>
<gene>
    <name evidence="1" type="ORF">CTER_3808</name>
</gene>
<dbReference type="EMBL" id="AORV01000054">
    <property type="protein sequence ID" value="EMS70424.1"/>
    <property type="molecule type" value="Genomic_DNA"/>
</dbReference>
<organism evidence="1 2">
    <name type="scientific">Ruminiclostridium cellobioparum subsp. termitidis CT1112</name>
    <dbReference type="NCBI Taxonomy" id="1195236"/>
    <lineage>
        <taxon>Bacteria</taxon>
        <taxon>Bacillati</taxon>
        <taxon>Bacillota</taxon>
        <taxon>Clostridia</taxon>
        <taxon>Eubacteriales</taxon>
        <taxon>Oscillospiraceae</taxon>
        <taxon>Ruminiclostridium</taxon>
    </lineage>
</organism>
<name>S0FMT9_RUMCE</name>
<dbReference type="AlphaFoldDB" id="S0FMT9"/>
<keyword evidence="2" id="KW-1185">Reference proteome</keyword>
<proteinExistence type="predicted"/>
<dbReference type="PATRIC" id="fig|1195236.3.peg.4018"/>
<accession>S0FMT9</accession>
<reference evidence="1 2" key="1">
    <citation type="journal article" date="2013" name="Genome Announc.">
        <title>Draft Genome Sequence of the Cellulolytic, Mesophilic, Anaerobic Bacterium Clostridium termitidis Strain CT1112 (DSM 5398).</title>
        <authorList>
            <person name="Lal S."/>
            <person name="Ramachandran U."/>
            <person name="Zhang X."/>
            <person name="Munir R."/>
            <person name="Sparling R."/>
            <person name="Levin D.B."/>
        </authorList>
    </citation>
    <scope>NUCLEOTIDE SEQUENCE [LARGE SCALE GENOMIC DNA]</scope>
    <source>
        <strain evidence="1 2">CT1112</strain>
    </source>
</reference>
<comment type="caution">
    <text evidence="1">The sequence shown here is derived from an EMBL/GenBank/DDBJ whole genome shotgun (WGS) entry which is preliminary data.</text>
</comment>
<sequence length="212" mass="23442">MILSVYFIEARSVASNQEERDKLVSAANKVRANASEGAGWWLEHAKEFTEGTLDILNGWVSTPESISKFQRNELLEVVNVFQDITISNSKNNVKQGIGFVVGLFTGTSEEKMALKGVTSLIKNNKALVKAAEEAGSNAAVQREINSLVKQFLSGNTNPGIGSRHLINNVYYLRGSEGARVFYRLQDGVFEILGKSNKKNEQVVIDTIKKLYK</sequence>
<dbReference type="STRING" id="1195236.CTER_3808"/>
<dbReference type="Proteomes" id="UP000014155">
    <property type="component" value="Unassembled WGS sequence"/>
</dbReference>
<dbReference type="RefSeq" id="WP_004628288.1">
    <property type="nucleotide sequence ID" value="NZ_AORV01000054.1"/>
</dbReference>
<protein>
    <submittedName>
        <fullName evidence="1">Uncharacterized protein</fullName>
    </submittedName>
</protein>